<sequence length="324" mass="36406">MPEGTPGVYVMLDVSGLEECGTVRVESVWVDYDTWDEDSDDEEDEKILCGCIGSLALEAKVRSCPECYTSKPSLSVYDIATDKSSSVSYHHCKRYITESGSIAELPGQASLFLECPSLRDPEGCCLEREFVLFDTTCVVLYNPETETWTQDSRKDVVLPLSFTHTVENDVLHVFAPNIHMTYTIRGGWREEADPPSTLGTIQQAKSFDRLILLFCESGVHIYDCISGDYARLAETSSRASRFSGTRVGHNTLLSQAEMDCPDMHYNQELHREMMMVDHSNFTPALTALWMCSPSTLTSYTPVQRWGGGGWWSGGVMEWCRDPEY</sequence>
<protein>
    <submittedName>
        <fullName evidence="1">Uncharacterized protein</fullName>
    </submittedName>
</protein>
<accession>A0A391NPQ7</accession>
<dbReference type="EMBL" id="BDIP01000435">
    <property type="protein sequence ID" value="GCA62286.1"/>
    <property type="molecule type" value="Genomic_DNA"/>
</dbReference>
<comment type="caution">
    <text evidence="1">The sequence shown here is derived from an EMBL/GenBank/DDBJ whole genome shotgun (WGS) entry which is preliminary data.</text>
</comment>
<evidence type="ECO:0000313" key="2">
    <source>
        <dbReference type="Proteomes" id="UP000265618"/>
    </source>
</evidence>
<dbReference type="Proteomes" id="UP000265618">
    <property type="component" value="Unassembled WGS sequence"/>
</dbReference>
<keyword evidence="2" id="KW-1185">Reference proteome</keyword>
<reference evidence="1 2" key="1">
    <citation type="journal article" date="2018" name="PLoS ONE">
        <title>The draft genome of Kipferlia bialata reveals reductive genome evolution in fornicate parasites.</title>
        <authorList>
            <person name="Tanifuji G."/>
            <person name="Takabayashi S."/>
            <person name="Kume K."/>
            <person name="Takagi M."/>
            <person name="Nakayama T."/>
            <person name="Kamikawa R."/>
            <person name="Inagaki Y."/>
            <person name="Hashimoto T."/>
        </authorList>
    </citation>
    <scope>NUCLEOTIDE SEQUENCE [LARGE SCALE GENOMIC DNA]</scope>
    <source>
        <strain evidence="1">NY0173</strain>
    </source>
</reference>
<evidence type="ECO:0000313" key="1">
    <source>
        <dbReference type="EMBL" id="GCA62286.1"/>
    </source>
</evidence>
<proteinExistence type="predicted"/>
<dbReference type="AlphaFoldDB" id="A0A391NPQ7"/>
<organism evidence="1 2">
    <name type="scientific">Kipferlia bialata</name>
    <dbReference type="NCBI Taxonomy" id="797122"/>
    <lineage>
        <taxon>Eukaryota</taxon>
        <taxon>Metamonada</taxon>
        <taxon>Carpediemonas-like organisms</taxon>
        <taxon>Kipferlia</taxon>
    </lineage>
</organism>
<name>A0A391NPQ7_9EUKA</name>
<gene>
    <name evidence="1" type="ORF">KIPB_002570</name>
</gene>